<feature type="compositionally biased region" description="Basic and acidic residues" evidence="1">
    <location>
        <begin position="158"/>
        <end position="174"/>
    </location>
</feature>
<gene>
    <name evidence="4" type="ORF">JI435_021680</name>
</gene>
<evidence type="ECO:0000313" key="5">
    <source>
        <dbReference type="Proteomes" id="UP000663193"/>
    </source>
</evidence>
<proteinExistence type="predicted"/>
<feature type="region of interest" description="Disordered" evidence="1">
    <location>
        <begin position="1"/>
        <end position="215"/>
    </location>
</feature>
<dbReference type="GO" id="GO:0031965">
    <property type="term" value="C:nuclear membrane"/>
    <property type="evidence" value="ECO:0007669"/>
    <property type="project" value="InterPro"/>
</dbReference>
<feature type="compositionally biased region" description="Polar residues" evidence="1">
    <location>
        <begin position="46"/>
        <end position="59"/>
    </location>
</feature>
<feature type="compositionally biased region" description="Basic residues" evidence="1">
    <location>
        <begin position="175"/>
        <end position="188"/>
    </location>
</feature>
<organism evidence="4 5">
    <name type="scientific">Phaeosphaeria nodorum (strain SN15 / ATCC MYA-4574 / FGSC 10173)</name>
    <name type="common">Glume blotch fungus</name>
    <name type="synonym">Parastagonospora nodorum</name>
    <dbReference type="NCBI Taxonomy" id="321614"/>
    <lineage>
        <taxon>Eukaryota</taxon>
        <taxon>Fungi</taxon>
        <taxon>Dikarya</taxon>
        <taxon>Ascomycota</taxon>
        <taxon>Pezizomycotina</taxon>
        <taxon>Dothideomycetes</taxon>
        <taxon>Pleosporomycetidae</taxon>
        <taxon>Pleosporales</taxon>
        <taxon>Pleosporineae</taxon>
        <taxon>Phaeosphaeriaceae</taxon>
        <taxon>Parastagonospora</taxon>
    </lineage>
</organism>
<keyword evidence="2" id="KW-0812">Transmembrane</keyword>
<dbReference type="PANTHER" id="PTHR28136">
    <property type="entry name" value="NUCLEUS EXPORT PROTEIN BRR6"/>
    <property type="match status" value="1"/>
</dbReference>
<keyword evidence="2" id="KW-1133">Transmembrane helix</keyword>
<feature type="compositionally biased region" description="Polar residues" evidence="1">
    <location>
        <begin position="92"/>
        <end position="110"/>
    </location>
</feature>
<protein>
    <recommendedName>
        <fullName evidence="3">Brl1/Brr6 domain-containing protein</fullName>
    </recommendedName>
</protein>
<evidence type="ECO:0000259" key="3">
    <source>
        <dbReference type="SMART" id="SM01042"/>
    </source>
</evidence>
<dbReference type="GO" id="GO:0055088">
    <property type="term" value="P:lipid homeostasis"/>
    <property type="evidence" value="ECO:0007669"/>
    <property type="project" value="InterPro"/>
</dbReference>
<dbReference type="EMBL" id="CP069024">
    <property type="protein sequence ID" value="QRC92002.1"/>
    <property type="molecule type" value="Genomic_DNA"/>
</dbReference>
<evidence type="ECO:0000256" key="2">
    <source>
        <dbReference type="SAM" id="Phobius"/>
    </source>
</evidence>
<dbReference type="AlphaFoldDB" id="A0A7U2ESP8"/>
<dbReference type="SMART" id="SM01042">
    <property type="entry name" value="Brr6_like_C_C"/>
    <property type="match status" value="1"/>
</dbReference>
<keyword evidence="2" id="KW-0472">Membrane</keyword>
<evidence type="ECO:0000256" key="1">
    <source>
        <dbReference type="SAM" id="MobiDB-lite"/>
    </source>
</evidence>
<dbReference type="PANTHER" id="PTHR28136:SF1">
    <property type="entry name" value="NUCLEUS EXPORT PROTEIN BRL1"/>
    <property type="match status" value="1"/>
</dbReference>
<feature type="region of interest" description="Disordered" evidence="1">
    <location>
        <begin position="445"/>
        <end position="470"/>
    </location>
</feature>
<dbReference type="InterPro" id="IPR018767">
    <property type="entry name" value="Brl1/Brr6_dom"/>
</dbReference>
<evidence type="ECO:0000313" key="4">
    <source>
        <dbReference type="EMBL" id="QRC92002.1"/>
    </source>
</evidence>
<accession>A0A7U2ESP8</accession>
<keyword evidence="5" id="KW-1185">Reference proteome</keyword>
<dbReference type="VEuPathDB" id="FungiDB:JI435_021680"/>
<dbReference type="Proteomes" id="UP000663193">
    <property type="component" value="Chromosome 2"/>
</dbReference>
<dbReference type="Pfam" id="PF10104">
    <property type="entry name" value="Brr6_like_C_C"/>
    <property type="match status" value="1"/>
</dbReference>
<dbReference type="GO" id="GO:0006998">
    <property type="term" value="P:nuclear envelope organization"/>
    <property type="evidence" value="ECO:0007669"/>
    <property type="project" value="InterPro"/>
</dbReference>
<dbReference type="InterPro" id="IPR040202">
    <property type="entry name" value="Brl1/Brr6"/>
</dbReference>
<feature type="transmembrane region" description="Helical" evidence="2">
    <location>
        <begin position="246"/>
        <end position="267"/>
    </location>
</feature>
<feature type="region of interest" description="Disordered" evidence="1">
    <location>
        <begin position="373"/>
        <end position="399"/>
    </location>
</feature>
<sequence length="470" mass="53649">MHRSHRPSTTPMDFEYTNGRGPVDQSSPFLNFQQNQQSAKKRTHSVLDSPSKNVFATPSRQREPDNRSYFSQDSSKPLPLPPHVQNAWEPRTPQSTFDFSSGGETPNTPGVDSDAATPDTQLADKMGRLANGESNSPRKPAKRDSWFTRTFKGSPSPLKEKDNRYYSSKADNRIQKRRTERSRSKKRTLRDMTDDESDKERPNAGALPAPEQGKDQQTYAMNVASFMHWVEAHPHLPSVLSYYMQLCVNFFLASGFVYILYCAWNGIMADVDIESTRHLSGVMVEIAECSKHWNDNRCENAVPGMVKACNVWETCMSRDPKKVARASVTAKTFAMIFNSFVEEFSYKSMIFTAIIIFGGFNLSNWAFGLLRHQQQNPSQQTPNPNEFMPQTPHRNVSNPYLEQNHQNYQQNWQQTPYQTPYTQSRYMDPPPLVHTQSAPVLQLPMAPQEGAGMLDERERGKTPKKRGMFR</sequence>
<feature type="compositionally biased region" description="Low complexity" evidence="1">
    <location>
        <begin position="373"/>
        <end position="385"/>
    </location>
</feature>
<feature type="compositionally biased region" description="Polar residues" evidence="1">
    <location>
        <begin position="24"/>
        <end position="38"/>
    </location>
</feature>
<name>A0A7U2ESP8_PHANO</name>
<reference evidence="5" key="1">
    <citation type="journal article" date="2021" name="BMC Genomics">
        <title>Chromosome-level genome assembly and manually-curated proteome of model necrotroph Parastagonospora nodorum Sn15 reveals a genome-wide trove of candidate effector homologs, and redundancy of virulence-related functions within an accessory chromosome.</title>
        <authorList>
            <person name="Bertazzoni S."/>
            <person name="Jones D.A.B."/>
            <person name="Phan H.T."/>
            <person name="Tan K.-C."/>
            <person name="Hane J.K."/>
        </authorList>
    </citation>
    <scope>NUCLEOTIDE SEQUENCE [LARGE SCALE GENOMIC DNA]</scope>
    <source>
        <strain evidence="5">SN15 / ATCC MYA-4574 / FGSC 10173)</strain>
    </source>
</reference>
<dbReference type="OrthoDB" id="5961at2759"/>
<feature type="transmembrane region" description="Helical" evidence="2">
    <location>
        <begin position="349"/>
        <end position="370"/>
    </location>
</feature>
<feature type="domain" description="Brl1/Brr6" evidence="3">
    <location>
        <begin position="240"/>
        <end position="371"/>
    </location>
</feature>